<protein>
    <recommendedName>
        <fullName evidence="1">Deoxynucleoside kinase domain-containing protein</fullName>
    </recommendedName>
</protein>
<evidence type="ECO:0000313" key="3">
    <source>
        <dbReference type="Proteomes" id="UP001605036"/>
    </source>
</evidence>
<dbReference type="Proteomes" id="UP001605036">
    <property type="component" value="Unassembled WGS sequence"/>
</dbReference>
<comment type="caution">
    <text evidence="2">The sequence shown here is derived from an EMBL/GenBank/DDBJ whole genome shotgun (WGS) entry which is preliminary data.</text>
</comment>
<dbReference type="Pfam" id="PF01712">
    <property type="entry name" value="dNK"/>
    <property type="match status" value="1"/>
</dbReference>
<proteinExistence type="predicted"/>
<organism evidence="2 3">
    <name type="scientific">Riccia fluitans</name>
    <dbReference type="NCBI Taxonomy" id="41844"/>
    <lineage>
        <taxon>Eukaryota</taxon>
        <taxon>Viridiplantae</taxon>
        <taxon>Streptophyta</taxon>
        <taxon>Embryophyta</taxon>
        <taxon>Marchantiophyta</taxon>
        <taxon>Marchantiopsida</taxon>
        <taxon>Marchantiidae</taxon>
        <taxon>Marchantiales</taxon>
        <taxon>Ricciaceae</taxon>
        <taxon>Riccia</taxon>
    </lineage>
</organism>
<dbReference type="PANTHER" id="PTHR10513:SF47">
    <property type="entry name" value="DEOXYNUCLEOSIDE KINASE DOMAIN-CONTAINING PROTEIN"/>
    <property type="match status" value="1"/>
</dbReference>
<dbReference type="InterPro" id="IPR027417">
    <property type="entry name" value="P-loop_NTPase"/>
</dbReference>
<dbReference type="SUPFAM" id="SSF52540">
    <property type="entry name" value="P-loop containing nucleoside triphosphate hydrolases"/>
    <property type="match status" value="1"/>
</dbReference>
<dbReference type="PANTHER" id="PTHR10513">
    <property type="entry name" value="DEOXYNUCLEOSIDE KINASE"/>
    <property type="match status" value="1"/>
</dbReference>
<keyword evidence="3" id="KW-1185">Reference proteome</keyword>
<dbReference type="InterPro" id="IPR031314">
    <property type="entry name" value="DNK_dom"/>
</dbReference>
<evidence type="ECO:0000313" key="2">
    <source>
        <dbReference type="EMBL" id="KAL2631059.1"/>
    </source>
</evidence>
<name>A0ABD1YN03_9MARC</name>
<dbReference type="Gene3D" id="3.40.50.300">
    <property type="entry name" value="P-loop containing nucleotide triphosphate hydrolases"/>
    <property type="match status" value="1"/>
</dbReference>
<reference evidence="2 3" key="1">
    <citation type="submission" date="2024-09" db="EMBL/GenBank/DDBJ databases">
        <title>Chromosome-scale assembly of Riccia fluitans.</title>
        <authorList>
            <person name="Paukszto L."/>
            <person name="Sawicki J."/>
            <person name="Karawczyk K."/>
            <person name="Piernik-Szablinska J."/>
            <person name="Szczecinska M."/>
            <person name="Mazdziarz M."/>
        </authorList>
    </citation>
    <scope>NUCLEOTIDE SEQUENCE [LARGE SCALE GENOMIC DNA]</scope>
    <source>
        <strain evidence="2">Rf_01</strain>
        <tissue evidence="2">Aerial parts of the thallus</tissue>
    </source>
</reference>
<feature type="domain" description="Deoxynucleoside kinase" evidence="1">
    <location>
        <begin position="15"/>
        <end position="231"/>
    </location>
</feature>
<gene>
    <name evidence="2" type="ORF">R1flu_015745</name>
</gene>
<dbReference type="InterPro" id="IPR050566">
    <property type="entry name" value="Deoxyribonucleoside_kinase"/>
</dbReference>
<dbReference type="EMBL" id="JBHFFA010000004">
    <property type="protein sequence ID" value="KAL2631059.1"/>
    <property type="molecule type" value="Genomic_DNA"/>
</dbReference>
<dbReference type="AlphaFoldDB" id="A0ABD1YN03"/>
<accession>A0ABD1YN03</accession>
<sequence length="244" mass="27538">MLHLLQADPRLQRVMEVLEEPAYESWKNVSGTGLDIMHASYEDPCRYMYLFQSYVLITRLLLHNSAARRSKPTLLVTERSVSTDRIVFVEALLEQGYLDEPEAVAYDSWYKAVVTSLPNILADSFIYLRASPSVCYHRLKTRARSEEAGVGLDYLQLLHRKHDDWFLRSTSLLASHTAGNEEGNGIRIIDKQTIASGVQGRPVLVVDCSSDLNMAEKSPERDAIVDQIVDFLLSRLSAEGIGQH</sequence>
<evidence type="ECO:0000259" key="1">
    <source>
        <dbReference type="Pfam" id="PF01712"/>
    </source>
</evidence>